<keyword evidence="2" id="KW-0418">Kinase</keyword>
<dbReference type="PANTHER" id="PTHR10584:SF166">
    <property type="entry name" value="RIBOKINASE"/>
    <property type="match status" value="1"/>
</dbReference>
<dbReference type="InterPro" id="IPR011611">
    <property type="entry name" value="PfkB_dom"/>
</dbReference>
<dbReference type="SUPFAM" id="SSF53613">
    <property type="entry name" value="Ribokinase-like"/>
    <property type="match status" value="1"/>
</dbReference>
<dbReference type="SUPFAM" id="SSF46785">
    <property type="entry name" value="Winged helix' DNA-binding domain"/>
    <property type="match status" value="1"/>
</dbReference>
<evidence type="ECO:0000259" key="3">
    <source>
        <dbReference type="Pfam" id="PF00294"/>
    </source>
</evidence>
<dbReference type="PROSITE" id="PS00583">
    <property type="entry name" value="PFKB_KINASES_1"/>
    <property type="match status" value="1"/>
</dbReference>
<protein>
    <submittedName>
        <fullName evidence="4">Winged helix-turn-helix transcriptional regulator</fullName>
    </submittedName>
</protein>
<dbReference type="GO" id="GO:0016301">
    <property type="term" value="F:kinase activity"/>
    <property type="evidence" value="ECO:0007669"/>
    <property type="project" value="UniProtKB-KW"/>
</dbReference>
<keyword evidence="5" id="KW-1185">Reference proteome</keyword>
<dbReference type="EMBL" id="QXIL01000014">
    <property type="protein sequence ID" value="RXI78223.1"/>
    <property type="molecule type" value="Genomic_DNA"/>
</dbReference>
<sequence length="363" mass="40336">MATNREEQILEWIKQNPLISQNDLAKLAGITRSGVAAHISNLVKKGYIQGKGYIITPPRYVTVIGGVNIDTFGMAKEGIDSRSSYPGKIYNRLGGVGRNIAVNLSKMGIKTYLIAAFGDDQNGERFKENSLNQGVDITHSEQIPHEATSNYLYVNQPNGDRVVGIDDMGINHYMSPEYLEQRKRVINNSKLVVIDSNLPKRTIRWIYSNVTVPIFAKAVGLNKTMNLYDGLSYLDTLVINGIEATVLTKLPVTDENTARKCAHKLLNRGIDNIFIYIDDVGILYENKDKFYFFNERKHQAKNTNGAGAAATAALSWARLCNKDFRTTAQLGIAAADITSESNEAVNEKMTESLLIQQQLSILK</sequence>
<name>A0A4Q0VJL7_9LACO</name>
<dbReference type="InterPro" id="IPR036388">
    <property type="entry name" value="WH-like_DNA-bd_sf"/>
</dbReference>
<evidence type="ECO:0000313" key="4">
    <source>
        <dbReference type="EMBL" id="RXI78223.1"/>
    </source>
</evidence>
<dbReference type="Pfam" id="PF00294">
    <property type="entry name" value="PfkB"/>
    <property type="match status" value="1"/>
</dbReference>
<dbReference type="Gene3D" id="1.10.10.10">
    <property type="entry name" value="Winged helix-like DNA-binding domain superfamily/Winged helix DNA-binding domain"/>
    <property type="match status" value="1"/>
</dbReference>
<gene>
    <name evidence="4" type="ORF">DXH47_07795</name>
</gene>
<evidence type="ECO:0000256" key="1">
    <source>
        <dbReference type="ARBA" id="ARBA00022679"/>
    </source>
</evidence>
<dbReference type="OrthoDB" id="9806249at2"/>
<dbReference type="Gene3D" id="3.40.1190.20">
    <property type="match status" value="1"/>
</dbReference>
<dbReference type="InterPro" id="IPR002173">
    <property type="entry name" value="Carboh/pur_kinase_PfkB_CS"/>
</dbReference>
<organism evidence="4 5">
    <name type="scientific">Levilactobacillus suantsaii</name>
    <dbReference type="NCBI Taxonomy" id="2292255"/>
    <lineage>
        <taxon>Bacteria</taxon>
        <taxon>Bacillati</taxon>
        <taxon>Bacillota</taxon>
        <taxon>Bacilli</taxon>
        <taxon>Lactobacillales</taxon>
        <taxon>Lactobacillaceae</taxon>
        <taxon>Levilactobacillus</taxon>
    </lineage>
</organism>
<proteinExistence type="predicted"/>
<accession>A0A4Q0VJL7</accession>
<dbReference type="InterPro" id="IPR029056">
    <property type="entry name" value="Ribokinase-like"/>
</dbReference>
<evidence type="ECO:0000313" key="5">
    <source>
        <dbReference type="Proteomes" id="UP000290602"/>
    </source>
</evidence>
<reference evidence="4 5" key="1">
    <citation type="submission" date="2018-08" db="EMBL/GenBank/DDBJ databases">
        <title>Lactobacillus suantsai sp. nov., isolated from traditional fermented suan-tsai in Taiwan.</title>
        <authorList>
            <person name="Huang C.-H."/>
        </authorList>
    </citation>
    <scope>NUCLEOTIDE SEQUENCE [LARGE SCALE GENOMIC DNA]</scope>
    <source>
        <strain evidence="4 5">BCRC 12945</strain>
    </source>
</reference>
<dbReference type="Pfam" id="PF13412">
    <property type="entry name" value="HTH_24"/>
    <property type="match status" value="1"/>
</dbReference>
<dbReference type="Proteomes" id="UP000290602">
    <property type="component" value="Unassembled WGS sequence"/>
</dbReference>
<dbReference type="AlphaFoldDB" id="A0A4Q0VJL7"/>
<keyword evidence="1" id="KW-0808">Transferase</keyword>
<dbReference type="RefSeq" id="WP_129032791.1">
    <property type="nucleotide sequence ID" value="NZ_CP059603.1"/>
</dbReference>
<evidence type="ECO:0000256" key="2">
    <source>
        <dbReference type="ARBA" id="ARBA00022777"/>
    </source>
</evidence>
<comment type="caution">
    <text evidence="4">The sequence shown here is derived from an EMBL/GenBank/DDBJ whole genome shotgun (WGS) entry which is preliminary data.</text>
</comment>
<dbReference type="PANTHER" id="PTHR10584">
    <property type="entry name" value="SUGAR KINASE"/>
    <property type="match status" value="1"/>
</dbReference>
<feature type="domain" description="Carbohydrate kinase PfkB" evidence="3">
    <location>
        <begin position="60"/>
        <end position="344"/>
    </location>
</feature>
<dbReference type="InterPro" id="IPR036390">
    <property type="entry name" value="WH_DNA-bd_sf"/>
</dbReference>